<gene>
    <name evidence="8" type="primary">GCP4</name>
</gene>
<reference evidence="8" key="1">
    <citation type="journal article" date="2014" name="BMC Genomics">
        <title>Characterizing the developmental transcriptome of the oriental fruit fly, Bactrocera dorsalis (Diptera: Tephritidae) through comparative genomic analysis with Drosophila melanogaster utilizing modENCODE datasets.</title>
        <authorList>
            <person name="Geib S.M."/>
            <person name="Calla B."/>
            <person name="Hall B."/>
            <person name="Hou S."/>
            <person name="Manoukis N.C."/>
        </authorList>
    </citation>
    <scope>NUCLEOTIDE SEQUENCE</scope>
    <source>
        <strain evidence="8">Punador</strain>
    </source>
</reference>
<dbReference type="GO" id="GO:0043015">
    <property type="term" value="F:gamma-tubulin binding"/>
    <property type="evidence" value="ECO:0007669"/>
    <property type="project" value="InterPro"/>
</dbReference>
<dbReference type="GO" id="GO:0051011">
    <property type="term" value="F:microtubule minus-end binding"/>
    <property type="evidence" value="ECO:0007669"/>
    <property type="project" value="TreeGrafter"/>
</dbReference>
<dbReference type="OrthoDB" id="78652at2759"/>
<dbReference type="EMBL" id="GAKP01020098">
    <property type="protein sequence ID" value="JAC38854.1"/>
    <property type="molecule type" value="Transcribed_RNA"/>
</dbReference>
<dbReference type="InterPro" id="IPR040457">
    <property type="entry name" value="GCP_C"/>
</dbReference>
<dbReference type="InterPro" id="IPR007259">
    <property type="entry name" value="GCP"/>
</dbReference>
<dbReference type="GO" id="GO:0005874">
    <property type="term" value="C:microtubule"/>
    <property type="evidence" value="ECO:0007669"/>
    <property type="project" value="UniProtKB-KW"/>
</dbReference>
<dbReference type="GO" id="GO:0031122">
    <property type="term" value="P:cytoplasmic microtubule organization"/>
    <property type="evidence" value="ECO:0007669"/>
    <property type="project" value="TreeGrafter"/>
</dbReference>
<feature type="domain" description="Gamma tubulin complex component C-terminal" evidence="7">
    <location>
        <begin position="72"/>
        <end position="143"/>
    </location>
</feature>
<evidence type="ECO:0000256" key="1">
    <source>
        <dbReference type="ARBA" id="ARBA00004267"/>
    </source>
</evidence>
<dbReference type="GO" id="GO:0000930">
    <property type="term" value="C:gamma-tubulin complex"/>
    <property type="evidence" value="ECO:0007669"/>
    <property type="project" value="TreeGrafter"/>
</dbReference>
<dbReference type="GO" id="GO:0000278">
    <property type="term" value="P:mitotic cell cycle"/>
    <property type="evidence" value="ECO:0007669"/>
    <property type="project" value="TreeGrafter"/>
</dbReference>
<comment type="similarity">
    <text evidence="2 6">Belongs to the TUBGCP family.</text>
</comment>
<dbReference type="InterPro" id="IPR042241">
    <property type="entry name" value="GCP_C_sf"/>
</dbReference>
<dbReference type="PANTHER" id="PTHR19302:SF27">
    <property type="entry name" value="GAMMA-TUBULIN COMPLEX COMPONENT 4"/>
    <property type="match status" value="1"/>
</dbReference>
<organism evidence="8">
    <name type="scientific">Bactrocera dorsalis</name>
    <name type="common">Oriental fruit fly</name>
    <name type="synonym">Dacus dorsalis</name>
    <dbReference type="NCBI Taxonomy" id="27457"/>
    <lineage>
        <taxon>Eukaryota</taxon>
        <taxon>Metazoa</taxon>
        <taxon>Ecdysozoa</taxon>
        <taxon>Arthropoda</taxon>
        <taxon>Hexapoda</taxon>
        <taxon>Insecta</taxon>
        <taxon>Pterygota</taxon>
        <taxon>Neoptera</taxon>
        <taxon>Endopterygota</taxon>
        <taxon>Diptera</taxon>
        <taxon>Brachycera</taxon>
        <taxon>Muscomorpha</taxon>
        <taxon>Tephritoidea</taxon>
        <taxon>Tephritidae</taxon>
        <taxon>Bactrocera</taxon>
        <taxon>Bactrocera</taxon>
    </lineage>
</organism>
<evidence type="ECO:0000256" key="5">
    <source>
        <dbReference type="ARBA" id="ARBA00023212"/>
    </source>
</evidence>
<evidence type="ECO:0000313" key="8">
    <source>
        <dbReference type="EMBL" id="JAC38854.1"/>
    </source>
</evidence>
<dbReference type="GO" id="GO:0007020">
    <property type="term" value="P:microtubule nucleation"/>
    <property type="evidence" value="ECO:0007669"/>
    <property type="project" value="InterPro"/>
</dbReference>
<proteinExistence type="inferred from homology"/>
<accession>A0A034V8L5</accession>
<evidence type="ECO:0000259" key="7">
    <source>
        <dbReference type="Pfam" id="PF04130"/>
    </source>
</evidence>
<dbReference type="GO" id="GO:0000922">
    <property type="term" value="C:spindle pole"/>
    <property type="evidence" value="ECO:0007669"/>
    <property type="project" value="InterPro"/>
</dbReference>
<keyword evidence="3 6" id="KW-0963">Cytoplasm</keyword>
<dbReference type="AlphaFoldDB" id="A0A034V8L5"/>
<name>A0A034V8L5_BACDO</name>
<keyword evidence="5 6" id="KW-0206">Cytoskeleton</keyword>
<dbReference type="Pfam" id="PF04130">
    <property type="entry name" value="GCP_C_terminal"/>
    <property type="match status" value="1"/>
</dbReference>
<evidence type="ECO:0000256" key="4">
    <source>
        <dbReference type="ARBA" id="ARBA00022701"/>
    </source>
</evidence>
<dbReference type="Gene3D" id="1.20.120.1900">
    <property type="entry name" value="Gamma-tubulin complex, C-terminal domain"/>
    <property type="match status" value="1"/>
</dbReference>
<dbReference type="GO" id="GO:0051321">
    <property type="term" value="P:meiotic cell cycle"/>
    <property type="evidence" value="ECO:0007669"/>
    <property type="project" value="TreeGrafter"/>
</dbReference>
<comment type="subcellular location">
    <subcellularLocation>
        <location evidence="1 6">Cytoplasm</location>
        <location evidence="1 6">Cytoskeleton</location>
        <location evidence="1 6">Microtubule organizing center</location>
    </subcellularLocation>
</comment>
<evidence type="ECO:0000256" key="3">
    <source>
        <dbReference type="ARBA" id="ARBA00022490"/>
    </source>
</evidence>
<sequence length="152" mass="17427">MKIIRSALLMSAFKRSSKDSPATEPPSFLHFAVISATFTPSTRSTAVPLVKKIMVGTAFESAAHGVGVSEDLERFSLSIAKPLMHSSNPKELEHNYLHYMQLNYKINWPLHLLFSPKVIDNYNILFRFLLLIKKMQFELHMMWCNKVHLSFS</sequence>
<evidence type="ECO:0000256" key="2">
    <source>
        <dbReference type="ARBA" id="ARBA00010337"/>
    </source>
</evidence>
<dbReference type="PANTHER" id="PTHR19302">
    <property type="entry name" value="GAMMA TUBULIN COMPLEX PROTEIN"/>
    <property type="match status" value="1"/>
</dbReference>
<protein>
    <recommendedName>
        <fullName evidence="6">Gamma-tubulin complex component</fullName>
    </recommendedName>
</protein>
<evidence type="ECO:0000256" key="6">
    <source>
        <dbReference type="RuleBase" id="RU363050"/>
    </source>
</evidence>
<dbReference type="GO" id="GO:0051225">
    <property type="term" value="P:spindle assembly"/>
    <property type="evidence" value="ECO:0007669"/>
    <property type="project" value="TreeGrafter"/>
</dbReference>
<keyword evidence="4 6" id="KW-0493">Microtubule</keyword>